<protein>
    <submittedName>
        <fullName evidence="1">Uncharacterized protein</fullName>
    </submittedName>
</protein>
<reference evidence="1" key="1">
    <citation type="submission" date="2020-09" db="EMBL/GenBank/DDBJ databases">
        <title>Genome-Enabled Discovery of Anthraquinone Biosynthesis in Senna tora.</title>
        <authorList>
            <person name="Kang S.-H."/>
            <person name="Pandey R.P."/>
            <person name="Lee C.-M."/>
            <person name="Sim J.-S."/>
            <person name="Jeong J.-T."/>
            <person name="Choi B.-S."/>
            <person name="Jung M."/>
            <person name="Ginzburg D."/>
            <person name="Zhao K."/>
            <person name="Won S.Y."/>
            <person name="Oh T.-J."/>
            <person name="Yu Y."/>
            <person name="Kim N.-H."/>
            <person name="Lee O.R."/>
            <person name="Lee T.-H."/>
            <person name="Bashyal P."/>
            <person name="Kim T.-S."/>
            <person name="Lee W.-H."/>
            <person name="Kawkins C."/>
            <person name="Kim C.-K."/>
            <person name="Kim J.S."/>
            <person name="Ahn B.O."/>
            <person name="Rhee S.Y."/>
            <person name="Sohng J.K."/>
        </authorList>
    </citation>
    <scope>NUCLEOTIDE SEQUENCE</scope>
    <source>
        <tissue evidence="1">Leaf</tissue>
    </source>
</reference>
<name>A0A835CL84_9FABA</name>
<dbReference type="EMBL" id="JAAIUW010000001">
    <property type="protein sequence ID" value="KAF7844230.1"/>
    <property type="molecule type" value="Genomic_DNA"/>
</dbReference>
<proteinExistence type="predicted"/>
<accession>A0A835CL84</accession>
<dbReference type="OrthoDB" id="1418132at2759"/>
<evidence type="ECO:0000313" key="1">
    <source>
        <dbReference type="EMBL" id="KAF7844230.1"/>
    </source>
</evidence>
<comment type="caution">
    <text evidence="1">The sequence shown here is derived from an EMBL/GenBank/DDBJ whole genome shotgun (WGS) entry which is preliminary data.</text>
</comment>
<gene>
    <name evidence="1" type="ORF">G2W53_001135</name>
</gene>
<sequence>MQLCVRRVQDEGGIAVCHRVRRQRELRCVLPCSPTDGVCRGCCVHSKKVCSIEGHVKIGRCQVEEQDEEEVEKKLKWLPQYEDRIKACWNFKADERFRGLMKEVRLAWNEDQRAACMSWKTFG</sequence>
<dbReference type="Proteomes" id="UP000634136">
    <property type="component" value="Unassembled WGS sequence"/>
</dbReference>
<evidence type="ECO:0000313" key="2">
    <source>
        <dbReference type="Proteomes" id="UP000634136"/>
    </source>
</evidence>
<dbReference type="AlphaFoldDB" id="A0A835CL84"/>
<keyword evidence="2" id="KW-1185">Reference proteome</keyword>
<organism evidence="1 2">
    <name type="scientific">Senna tora</name>
    <dbReference type="NCBI Taxonomy" id="362788"/>
    <lineage>
        <taxon>Eukaryota</taxon>
        <taxon>Viridiplantae</taxon>
        <taxon>Streptophyta</taxon>
        <taxon>Embryophyta</taxon>
        <taxon>Tracheophyta</taxon>
        <taxon>Spermatophyta</taxon>
        <taxon>Magnoliopsida</taxon>
        <taxon>eudicotyledons</taxon>
        <taxon>Gunneridae</taxon>
        <taxon>Pentapetalae</taxon>
        <taxon>rosids</taxon>
        <taxon>fabids</taxon>
        <taxon>Fabales</taxon>
        <taxon>Fabaceae</taxon>
        <taxon>Caesalpinioideae</taxon>
        <taxon>Cassia clade</taxon>
        <taxon>Senna</taxon>
    </lineage>
</organism>